<dbReference type="InterPro" id="IPR016181">
    <property type="entry name" value="Acyl_CoA_acyltransferase"/>
</dbReference>
<evidence type="ECO:0000256" key="2">
    <source>
        <dbReference type="ARBA" id="ARBA00023315"/>
    </source>
</evidence>
<gene>
    <name evidence="4" type="ORF">KDD17_13295</name>
</gene>
<evidence type="ECO:0000259" key="3">
    <source>
        <dbReference type="PROSITE" id="PS51186"/>
    </source>
</evidence>
<dbReference type="KEGG" id="sual:KDD17_13295"/>
<dbReference type="PROSITE" id="PS51186">
    <property type="entry name" value="GNAT"/>
    <property type="match status" value="1"/>
</dbReference>
<name>A0A975JD54_9RHOB</name>
<sequence>MSLPDLILRPARAPDAPGLSDLIYRSKHSNGYDDAFMAACAHELRVTPARLIASTYWLAERGGTPLGCAALRPHTDTVGEVHAFFIDPDHKRQGIGRLLWRRLHRTAMGQGFASLILDADPAAVPFYEDLGFRWRRDVPSGSIPGRTLPQMTRPLP</sequence>
<dbReference type="SUPFAM" id="SSF55729">
    <property type="entry name" value="Acyl-CoA N-acyltransferases (Nat)"/>
    <property type="match status" value="1"/>
</dbReference>
<dbReference type="Pfam" id="PF00583">
    <property type="entry name" value="Acetyltransf_1"/>
    <property type="match status" value="1"/>
</dbReference>
<dbReference type="RefSeq" id="WP_212704099.1">
    <property type="nucleotide sequence ID" value="NZ_CP073581.1"/>
</dbReference>
<evidence type="ECO:0000313" key="5">
    <source>
        <dbReference type="Proteomes" id="UP000683291"/>
    </source>
</evidence>
<dbReference type="AlphaFoldDB" id="A0A975JD54"/>
<dbReference type="Proteomes" id="UP000683291">
    <property type="component" value="Chromosome 1"/>
</dbReference>
<dbReference type="InterPro" id="IPR000182">
    <property type="entry name" value="GNAT_dom"/>
</dbReference>
<keyword evidence="2" id="KW-0012">Acyltransferase</keyword>
<feature type="domain" description="N-acetyltransferase" evidence="3">
    <location>
        <begin position="6"/>
        <end position="156"/>
    </location>
</feature>
<evidence type="ECO:0000313" key="4">
    <source>
        <dbReference type="EMBL" id="QUJ75900.1"/>
    </source>
</evidence>
<protein>
    <submittedName>
        <fullName evidence="4">GNAT family N-acetyltransferase</fullName>
    </submittedName>
</protein>
<dbReference type="InterPro" id="IPR050832">
    <property type="entry name" value="Bact_Acetyltransf"/>
</dbReference>
<dbReference type="GO" id="GO:0016747">
    <property type="term" value="F:acyltransferase activity, transferring groups other than amino-acyl groups"/>
    <property type="evidence" value="ECO:0007669"/>
    <property type="project" value="InterPro"/>
</dbReference>
<accession>A0A975JD54</accession>
<dbReference type="CDD" id="cd04301">
    <property type="entry name" value="NAT_SF"/>
    <property type="match status" value="1"/>
</dbReference>
<dbReference type="EMBL" id="CP073581">
    <property type="protein sequence ID" value="QUJ75900.1"/>
    <property type="molecule type" value="Genomic_DNA"/>
</dbReference>
<dbReference type="PANTHER" id="PTHR43877">
    <property type="entry name" value="AMINOALKYLPHOSPHONATE N-ACETYLTRANSFERASE-RELATED-RELATED"/>
    <property type="match status" value="1"/>
</dbReference>
<dbReference type="Gene3D" id="3.40.630.30">
    <property type="match status" value="1"/>
</dbReference>
<organism evidence="4 5">
    <name type="scientific">Sulfitobacter albidus</name>
    <dbReference type="NCBI Taxonomy" id="2829501"/>
    <lineage>
        <taxon>Bacteria</taxon>
        <taxon>Pseudomonadati</taxon>
        <taxon>Pseudomonadota</taxon>
        <taxon>Alphaproteobacteria</taxon>
        <taxon>Rhodobacterales</taxon>
        <taxon>Roseobacteraceae</taxon>
        <taxon>Sulfitobacter</taxon>
    </lineage>
</organism>
<reference evidence="4" key="1">
    <citation type="submission" date="2021-04" db="EMBL/GenBank/DDBJ databases">
        <title>Complete genome sequence for Sulfitobacter sp. strain JK7-1.</title>
        <authorList>
            <person name="Park S.-J."/>
        </authorList>
    </citation>
    <scope>NUCLEOTIDE SEQUENCE</scope>
    <source>
        <strain evidence="4">JK7-1</strain>
    </source>
</reference>
<keyword evidence="1" id="KW-0808">Transferase</keyword>
<evidence type="ECO:0000256" key="1">
    <source>
        <dbReference type="ARBA" id="ARBA00022679"/>
    </source>
</evidence>
<keyword evidence="5" id="KW-1185">Reference proteome</keyword>
<proteinExistence type="predicted"/>